<dbReference type="GO" id="GO:0031083">
    <property type="term" value="C:BLOC-1 complex"/>
    <property type="evidence" value="ECO:0007669"/>
    <property type="project" value="InterPro"/>
</dbReference>
<keyword evidence="5" id="KW-0256">Endoplasmic reticulum</keyword>
<comment type="similarity">
    <text evidence="2">Belongs to the BLOC1S5 family.</text>
</comment>
<feature type="compositionally biased region" description="Basic and acidic residues" evidence="9">
    <location>
        <begin position="231"/>
        <end position="241"/>
    </location>
</feature>
<evidence type="ECO:0000256" key="5">
    <source>
        <dbReference type="ARBA" id="ARBA00022824"/>
    </source>
</evidence>
<feature type="compositionally biased region" description="Acidic residues" evidence="9">
    <location>
        <begin position="250"/>
        <end position="267"/>
    </location>
</feature>
<dbReference type="Pfam" id="PF14942">
    <property type="entry name" value="Muted"/>
    <property type="match status" value="1"/>
</dbReference>
<keyword evidence="4 10" id="KW-0812">Transmembrane</keyword>
<protein>
    <recommendedName>
        <fullName evidence="3">Biogenesis of lysosome-related organelles complex 1 subunit 5</fullName>
    </recommendedName>
</protein>
<dbReference type="InterPro" id="IPR021013">
    <property type="entry name" value="ATPase_Vma12"/>
</dbReference>
<dbReference type="PANTHER" id="PTHR31394:SF1">
    <property type="entry name" value="TRANSMEMBRANE PROTEIN 199"/>
    <property type="match status" value="1"/>
</dbReference>
<evidence type="ECO:0000313" key="12">
    <source>
        <dbReference type="Proteomes" id="UP000653454"/>
    </source>
</evidence>
<dbReference type="AlphaFoldDB" id="A0A8S4ERJ0"/>
<evidence type="ECO:0000256" key="3">
    <source>
        <dbReference type="ARBA" id="ARBA00019580"/>
    </source>
</evidence>
<dbReference type="EMBL" id="CAJHNJ030000020">
    <property type="protein sequence ID" value="CAG9118107.1"/>
    <property type="molecule type" value="Genomic_DNA"/>
</dbReference>
<dbReference type="GO" id="GO:0070072">
    <property type="term" value="P:vacuolar proton-transporting V-type ATPase complex assembly"/>
    <property type="evidence" value="ECO:0007669"/>
    <property type="project" value="InterPro"/>
</dbReference>
<keyword evidence="7 10" id="KW-0472">Membrane</keyword>
<dbReference type="Pfam" id="PF11712">
    <property type="entry name" value="Vma12"/>
    <property type="match status" value="1"/>
</dbReference>
<evidence type="ECO:0000256" key="9">
    <source>
        <dbReference type="SAM" id="MobiDB-lite"/>
    </source>
</evidence>
<evidence type="ECO:0000256" key="10">
    <source>
        <dbReference type="SAM" id="Phobius"/>
    </source>
</evidence>
<keyword evidence="12" id="KW-1185">Reference proteome</keyword>
<feature type="compositionally biased region" description="Basic and acidic residues" evidence="9">
    <location>
        <begin position="454"/>
        <end position="465"/>
    </location>
</feature>
<evidence type="ECO:0000256" key="8">
    <source>
        <dbReference type="SAM" id="Coils"/>
    </source>
</evidence>
<comment type="caution">
    <text evidence="11">The sequence shown here is derived from an EMBL/GenBank/DDBJ whole genome shotgun (WGS) entry which is preliminary data.</text>
</comment>
<dbReference type="Proteomes" id="UP000653454">
    <property type="component" value="Unassembled WGS sequence"/>
</dbReference>
<dbReference type="GO" id="GO:0005789">
    <property type="term" value="C:endoplasmic reticulum membrane"/>
    <property type="evidence" value="ECO:0007669"/>
    <property type="project" value="UniProtKB-SubCell"/>
</dbReference>
<feature type="coiled-coil region" evidence="8">
    <location>
        <begin position="90"/>
        <end position="145"/>
    </location>
</feature>
<evidence type="ECO:0000256" key="6">
    <source>
        <dbReference type="ARBA" id="ARBA00022989"/>
    </source>
</evidence>
<evidence type="ECO:0000256" key="4">
    <source>
        <dbReference type="ARBA" id="ARBA00022692"/>
    </source>
</evidence>
<keyword evidence="6 10" id="KW-1133">Transmembrane helix</keyword>
<feature type="region of interest" description="Disordered" evidence="9">
    <location>
        <begin position="221"/>
        <end position="272"/>
    </location>
</feature>
<organism evidence="11 12">
    <name type="scientific">Plutella xylostella</name>
    <name type="common">Diamondback moth</name>
    <name type="synonym">Plutella maculipennis</name>
    <dbReference type="NCBI Taxonomy" id="51655"/>
    <lineage>
        <taxon>Eukaryota</taxon>
        <taxon>Metazoa</taxon>
        <taxon>Ecdysozoa</taxon>
        <taxon>Arthropoda</taxon>
        <taxon>Hexapoda</taxon>
        <taxon>Insecta</taxon>
        <taxon>Pterygota</taxon>
        <taxon>Neoptera</taxon>
        <taxon>Endopterygota</taxon>
        <taxon>Lepidoptera</taxon>
        <taxon>Glossata</taxon>
        <taxon>Ditrysia</taxon>
        <taxon>Yponomeutoidea</taxon>
        <taxon>Plutellidae</taxon>
        <taxon>Plutella</taxon>
    </lineage>
</organism>
<sequence>MTELSREIGEVWSRLFDHRPFLNGEIKFMLKEFEEKRGDREVENLFSILEKLTDVKDTQVDKIKKSGETGLPILSEKLDQTLELFSGVEAEIAEVQKQTEQKRIENREKRQKEWDQFIDDMNFKCKRIDNAFEEKEEELRDLYADLDHKLNITKIYPSTTFIEFLDSLPKIEGFPVNIINIKNGNKDAKQNSKVNKVKDISYSLNNEDLKYIQTIKKSIKETNQDEDEEDYKSPIKSDKNNEASSKSENNNEDQIDSNCNEENELNDTDIKPVSKEDDDLYLHTQDIDWLYSYLQGKRKKGDKNVPYLHDLLEGSRVEVPENEVIKRNPVLEARCVKLRAQQEAREYRQMTKGVDNVRIRYPEDNINFQLKQINRQLIAIGQFIISIFAGFLFGFRGVEWMVGNLDFGFRMLLGVMCALVIALAEIYFLAKKLNEELNMSQAETIQLGGPPKLAPKDVRGKDDVPMTKPSNVLQNGKQHQD</sequence>
<evidence type="ECO:0000256" key="2">
    <source>
        <dbReference type="ARBA" id="ARBA00010754"/>
    </source>
</evidence>
<feature type="transmembrane region" description="Helical" evidence="10">
    <location>
        <begin position="377"/>
        <end position="395"/>
    </location>
</feature>
<keyword evidence="8" id="KW-0175">Coiled coil</keyword>
<accession>A0A8S4ERJ0</accession>
<feature type="compositionally biased region" description="Polar residues" evidence="9">
    <location>
        <begin position="468"/>
        <end position="481"/>
    </location>
</feature>
<dbReference type="InterPro" id="IPR017243">
    <property type="entry name" value="Bloc1s5"/>
</dbReference>
<evidence type="ECO:0000256" key="7">
    <source>
        <dbReference type="ARBA" id="ARBA00023136"/>
    </source>
</evidence>
<dbReference type="PANTHER" id="PTHR31394">
    <property type="entry name" value="TRANSMEMBRANE PROTEIN 199"/>
    <property type="match status" value="1"/>
</dbReference>
<evidence type="ECO:0000256" key="1">
    <source>
        <dbReference type="ARBA" id="ARBA00004477"/>
    </source>
</evidence>
<evidence type="ECO:0000313" key="11">
    <source>
        <dbReference type="EMBL" id="CAG9118107.1"/>
    </source>
</evidence>
<reference evidence="11" key="1">
    <citation type="submission" date="2020-11" db="EMBL/GenBank/DDBJ databases">
        <authorList>
            <person name="Whiteford S."/>
        </authorList>
    </citation>
    <scope>NUCLEOTIDE SEQUENCE</scope>
</reference>
<proteinExistence type="inferred from homology"/>
<feature type="transmembrane region" description="Helical" evidence="10">
    <location>
        <begin position="407"/>
        <end position="430"/>
    </location>
</feature>
<feature type="region of interest" description="Disordered" evidence="9">
    <location>
        <begin position="448"/>
        <end position="481"/>
    </location>
</feature>
<dbReference type="GO" id="GO:0030133">
    <property type="term" value="C:transport vesicle"/>
    <property type="evidence" value="ECO:0007669"/>
    <property type="project" value="InterPro"/>
</dbReference>
<gene>
    <name evidence="11" type="ORF">PLXY2_LOCUS6356</name>
</gene>
<name>A0A8S4ERJ0_PLUXY</name>
<comment type="subcellular location">
    <subcellularLocation>
        <location evidence="1">Endoplasmic reticulum membrane</location>
        <topology evidence="1">Multi-pass membrane protein</topology>
    </subcellularLocation>
</comment>